<dbReference type="STRING" id="1227549.SAMN05444007_10560"/>
<gene>
    <name evidence="1" type="ORF">SAMN05444007_10560</name>
</gene>
<keyword evidence="2" id="KW-1185">Reference proteome</keyword>
<dbReference type="PANTHER" id="PTHR35446">
    <property type="entry name" value="SI:CH211-175M2.5"/>
    <property type="match status" value="1"/>
</dbReference>
<name>A0A1H6ZLR2_9RHOB</name>
<dbReference type="NCBIfam" id="TIGR01926">
    <property type="entry name" value="peroxid_rel"/>
    <property type="match status" value="1"/>
</dbReference>
<sequence>MSAWIEMISDEDADEPLARALDFARTPHGTVDNVMRVHSLRPSTMTGHVVLYRACLHDEGNTVPTWFQEVIASYVSTLNDCAYSYANHWANARHLIGNDARADTVEAALRARQPERAFDGRELSALRYAEKLTLDPGTMAQADVAGLRDAGWRDGEILEINQITGYFNYANRLLNGLGVTTDGDIVGYYAGD</sequence>
<accession>A0A1H6ZLR2</accession>
<dbReference type="GO" id="GO:0004601">
    <property type="term" value="F:peroxidase activity"/>
    <property type="evidence" value="ECO:0007669"/>
    <property type="project" value="UniProtKB-KW"/>
</dbReference>
<keyword evidence="1" id="KW-0575">Peroxidase</keyword>
<dbReference type="RefSeq" id="WP_092365744.1">
    <property type="nucleotide sequence ID" value="NZ_BMGV01000005.1"/>
</dbReference>
<dbReference type="AlphaFoldDB" id="A0A1H6ZLR2"/>
<reference evidence="1 2" key="1">
    <citation type="submission" date="2016-10" db="EMBL/GenBank/DDBJ databases">
        <authorList>
            <person name="de Groot N.N."/>
        </authorList>
    </citation>
    <scope>NUCLEOTIDE SEQUENCE [LARGE SCALE GENOMIC DNA]</scope>
    <source>
        <strain evidence="1 2">DSM 29340</strain>
    </source>
</reference>
<dbReference type="PANTHER" id="PTHR35446:SF2">
    <property type="entry name" value="CARBOXYMUCONOLACTONE DECARBOXYLASE-LIKE DOMAIN-CONTAINING PROTEIN"/>
    <property type="match status" value="1"/>
</dbReference>
<evidence type="ECO:0000313" key="1">
    <source>
        <dbReference type="EMBL" id="SEJ49745.1"/>
    </source>
</evidence>
<organism evidence="1 2">
    <name type="scientific">Cribrihabitans marinus</name>
    <dbReference type="NCBI Taxonomy" id="1227549"/>
    <lineage>
        <taxon>Bacteria</taxon>
        <taxon>Pseudomonadati</taxon>
        <taxon>Pseudomonadota</taxon>
        <taxon>Alphaproteobacteria</taxon>
        <taxon>Rhodobacterales</taxon>
        <taxon>Paracoccaceae</taxon>
        <taxon>Cribrihabitans</taxon>
    </lineage>
</organism>
<dbReference type="EMBL" id="FNYD01000005">
    <property type="protein sequence ID" value="SEJ49745.1"/>
    <property type="molecule type" value="Genomic_DNA"/>
</dbReference>
<dbReference type="Proteomes" id="UP000199379">
    <property type="component" value="Unassembled WGS sequence"/>
</dbReference>
<keyword evidence="1" id="KW-0560">Oxidoreductase</keyword>
<dbReference type="InterPro" id="IPR029032">
    <property type="entry name" value="AhpD-like"/>
</dbReference>
<dbReference type="SUPFAM" id="SSF69118">
    <property type="entry name" value="AhpD-like"/>
    <property type="match status" value="1"/>
</dbReference>
<protein>
    <submittedName>
        <fullName evidence="1">Uncharacterized peroxidase-related enzyme</fullName>
    </submittedName>
</protein>
<dbReference type="OrthoDB" id="9808310at2"/>
<dbReference type="InterPro" id="IPR010195">
    <property type="entry name" value="Uncharacterised_peroxidase-rel"/>
</dbReference>
<dbReference type="Gene3D" id="1.20.1290.10">
    <property type="entry name" value="AhpD-like"/>
    <property type="match status" value="1"/>
</dbReference>
<proteinExistence type="predicted"/>
<evidence type="ECO:0000313" key="2">
    <source>
        <dbReference type="Proteomes" id="UP000199379"/>
    </source>
</evidence>